<dbReference type="EMBL" id="JPKZ01002916">
    <property type="protein sequence ID" value="KHN74391.1"/>
    <property type="molecule type" value="Genomic_DNA"/>
</dbReference>
<reference evidence="1 2" key="1">
    <citation type="submission" date="2014-11" db="EMBL/GenBank/DDBJ databases">
        <title>Genetic blueprint of the zoonotic pathogen Toxocara canis.</title>
        <authorList>
            <person name="Zhu X.-Q."/>
            <person name="Korhonen P.K."/>
            <person name="Cai H."/>
            <person name="Young N.D."/>
            <person name="Nejsum P."/>
            <person name="von Samson-Himmelstjerna G."/>
            <person name="Boag P.R."/>
            <person name="Tan P."/>
            <person name="Li Q."/>
            <person name="Min J."/>
            <person name="Yang Y."/>
            <person name="Wang X."/>
            <person name="Fang X."/>
            <person name="Hall R.S."/>
            <person name="Hofmann A."/>
            <person name="Sternberg P.W."/>
            <person name="Jex A.R."/>
            <person name="Gasser R.B."/>
        </authorList>
    </citation>
    <scope>NUCLEOTIDE SEQUENCE [LARGE SCALE GENOMIC DNA]</scope>
    <source>
        <strain evidence="1">PN_DK_2014</strain>
    </source>
</reference>
<accession>A0A0B2UTK2</accession>
<gene>
    <name evidence="1" type="ORF">Tcan_15851</name>
</gene>
<dbReference type="OrthoDB" id="5827637at2759"/>
<proteinExistence type="predicted"/>
<keyword evidence="2" id="KW-1185">Reference proteome</keyword>
<dbReference type="AlphaFoldDB" id="A0A0B2UTK2"/>
<organism evidence="1 2">
    <name type="scientific">Toxocara canis</name>
    <name type="common">Canine roundworm</name>
    <dbReference type="NCBI Taxonomy" id="6265"/>
    <lineage>
        <taxon>Eukaryota</taxon>
        <taxon>Metazoa</taxon>
        <taxon>Ecdysozoa</taxon>
        <taxon>Nematoda</taxon>
        <taxon>Chromadorea</taxon>
        <taxon>Rhabditida</taxon>
        <taxon>Spirurina</taxon>
        <taxon>Ascaridomorpha</taxon>
        <taxon>Ascaridoidea</taxon>
        <taxon>Toxocaridae</taxon>
        <taxon>Toxocara</taxon>
    </lineage>
</organism>
<evidence type="ECO:0000313" key="2">
    <source>
        <dbReference type="Proteomes" id="UP000031036"/>
    </source>
</evidence>
<evidence type="ECO:0000313" key="1">
    <source>
        <dbReference type="EMBL" id="KHN74391.1"/>
    </source>
</evidence>
<comment type="caution">
    <text evidence="1">The sequence shown here is derived from an EMBL/GenBank/DDBJ whole genome shotgun (WGS) entry which is preliminary data.</text>
</comment>
<protein>
    <submittedName>
        <fullName evidence="1">Uncharacterized protein</fullName>
    </submittedName>
</protein>
<dbReference type="Proteomes" id="UP000031036">
    <property type="component" value="Unassembled WGS sequence"/>
</dbReference>
<sequence>MYLNDFPFYANETCDQVRDLLPVVPCPNSVCIKIVIPHPPANRQVCERGPAIVRDCWSRIMNAVDKKYALSPGDVEQARFFN</sequence>
<name>A0A0B2UTK2_TOXCA</name>